<evidence type="ECO:0000256" key="1">
    <source>
        <dbReference type="ARBA" id="ARBA00022741"/>
    </source>
</evidence>
<keyword evidence="1" id="KW-0547">Nucleotide-binding</keyword>
<dbReference type="InterPro" id="IPR007502">
    <property type="entry name" value="Helicase-assoc_dom"/>
</dbReference>
<dbReference type="GeneID" id="111853735"/>
<reference evidence="4" key="2">
    <citation type="submission" date="2025-09" db="UniProtKB">
        <authorList>
            <consortium name="Ensembl"/>
        </authorList>
    </citation>
    <scope>IDENTIFICATION</scope>
</reference>
<dbReference type="GO" id="GO:0005681">
    <property type="term" value="C:spliceosomal complex"/>
    <property type="evidence" value="ECO:0007669"/>
    <property type="project" value="TreeGrafter"/>
</dbReference>
<evidence type="ECO:0000313" key="5">
    <source>
        <dbReference type="Proteomes" id="UP000261540"/>
    </source>
</evidence>
<dbReference type="InterPro" id="IPR048333">
    <property type="entry name" value="HA2_WH"/>
</dbReference>
<dbReference type="CTD" id="100006246"/>
<evidence type="ECO:0000256" key="2">
    <source>
        <dbReference type="ARBA" id="ARBA00022840"/>
    </source>
</evidence>
<dbReference type="PROSITE" id="PS51192">
    <property type="entry name" value="HELICASE_ATP_BIND_1"/>
    <property type="match status" value="1"/>
</dbReference>
<dbReference type="PANTHER" id="PTHR18934:SF88">
    <property type="entry name" value="PRE-MRNA-SPLICING FACTOR ATP-DEPENDENT RNA HELICASE DHX32-RELATED"/>
    <property type="match status" value="1"/>
</dbReference>
<dbReference type="PANTHER" id="PTHR18934">
    <property type="entry name" value="ATP-DEPENDENT RNA HELICASE"/>
    <property type="match status" value="1"/>
</dbReference>
<dbReference type="Ensembl" id="ENSPKIT00000042810.1">
    <property type="protein sequence ID" value="ENSPKIP00000018280.1"/>
    <property type="gene ID" value="ENSPKIG00000003903.1"/>
</dbReference>
<dbReference type="Proteomes" id="UP000261540">
    <property type="component" value="Unplaced"/>
</dbReference>
<dbReference type="GO" id="GO:0005524">
    <property type="term" value="F:ATP binding"/>
    <property type="evidence" value="ECO:0007669"/>
    <property type="project" value="UniProtKB-KW"/>
</dbReference>
<keyword evidence="5" id="KW-1185">Reference proteome</keyword>
<protein>
    <submittedName>
        <fullName evidence="4">DEAH (Asp-Glu-Ala-His) box polypeptide 32a</fullName>
    </submittedName>
</protein>
<dbReference type="FunFam" id="3.40.50.300:FF:001055">
    <property type="entry name" value="putative pre-mRNA-splicing factor ATP-dependent RNA helicase DHX32"/>
    <property type="match status" value="1"/>
</dbReference>
<organism evidence="4 5">
    <name type="scientific">Paramormyrops kingsleyae</name>
    <dbReference type="NCBI Taxonomy" id="1676925"/>
    <lineage>
        <taxon>Eukaryota</taxon>
        <taxon>Metazoa</taxon>
        <taxon>Chordata</taxon>
        <taxon>Craniata</taxon>
        <taxon>Vertebrata</taxon>
        <taxon>Euteleostomi</taxon>
        <taxon>Actinopterygii</taxon>
        <taxon>Neopterygii</taxon>
        <taxon>Teleostei</taxon>
        <taxon>Osteoglossocephala</taxon>
        <taxon>Osteoglossomorpha</taxon>
        <taxon>Osteoglossiformes</taxon>
        <taxon>Mormyridae</taxon>
        <taxon>Paramormyrops</taxon>
    </lineage>
</organism>
<dbReference type="InterPro" id="IPR027417">
    <property type="entry name" value="P-loop_NTPase"/>
</dbReference>
<dbReference type="GO" id="GO:0004386">
    <property type="term" value="F:helicase activity"/>
    <property type="evidence" value="ECO:0007669"/>
    <property type="project" value="TreeGrafter"/>
</dbReference>
<dbReference type="OrthoDB" id="10253254at2759"/>
<dbReference type="InterPro" id="IPR011709">
    <property type="entry name" value="DEAD-box_helicase_OB_fold"/>
</dbReference>
<name>A0A3B3RKC7_9TELE</name>
<dbReference type="Gene3D" id="3.40.50.300">
    <property type="entry name" value="P-loop containing nucleotide triphosphate hydrolases"/>
    <property type="match status" value="2"/>
</dbReference>
<accession>A0A3B3RKC7</accession>
<reference evidence="4" key="1">
    <citation type="submission" date="2025-08" db="UniProtKB">
        <authorList>
            <consortium name="Ensembl"/>
        </authorList>
    </citation>
    <scope>IDENTIFICATION</scope>
</reference>
<proteinExistence type="predicted"/>
<dbReference type="CDD" id="cd18791">
    <property type="entry name" value="SF2_C_RHA"/>
    <property type="match status" value="1"/>
</dbReference>
<dbReference type="GeneTree" id="ENSGT00940000157227"/>
<feature type="domain" description="Helicase ATP-binding" evidence="3">
    <location>
        <begin position="62"/>
        <end position="228"/>
    </location>
</feature>
<dbReference type="RefSeq" id="XP_023686760.1">
    <property type="nucleotide sequence ID" value="XM_023830992.2"/>
</dbReference>
<dbReference type="Pfam" id="PF07717">
    <property type="entry name" value="OB_NTP_bind"/>
    <property type="match status" value="1"/>
</dbReference>
<sequence length="732" mass="81873">MADDDLPEELRSEADEGREVGLDFGDDLELNQFDGLPYSSRYYTLLKERKTLSVWKARSEFMETLVNNQVVIVSGTAKSGKSSQIPQWCAEFCLSAQYQHGMVACSQIHRQLAVELALRVADEMDVNIGHEVGYSIPLETCCSGDTVLRYCTDGTLLREMMSDPLLERYGVLVIDQAHERTVSTDLLLGLLKAVLPQRPELRLVVLSAPHVPAKLLAHFGGAPLLRLEDLHPAEVVYSNGDHKDYFYAALRLVLEIHHTKEAGDVVVFLASSQEIDCASDILLQEGASFKNGDLGELVPIAMIPQSGGGLPLLGEERGKSRKVFLTCSQGEDMFWAVDTINFVIDVGVEKRDVYNTRIRANSEVVRPISKCQAEIRKRLTDSSGKCFCLYPEETVLPEETSPRLLESNITSTVLFLKRMEIAGLGHCDFIDRPDPEGLMQALEELDYLAALDNDGNLSEIGIIISEFPLDPQTAKALLASCEFDCVNEVVTIAAMLVAPSCFLENPTGSRQEAAQCHLKFQHPQGDHFTLVNIYNTFKRNQREPYLSIEKWCQDSFLSYPALRTAEAIRSELIDILRRIELPVSEPSFGTKANALNIKKALLAGFFMQIARDVDGSGNYLMLTHKHIAQIHPTSRYGSGPQKLGQPEWLLYHEFILSESNCIRTVSAISPEGFTEMVPQYFFYNLPHSESKDILQHLLDLATHRKDRKQEANALYGEQHEGDSNQTDRCVVQ</sequence>
<dbReference type="KEGG" id="pki:111853735"/>
<dbReference type="STRING" id="1676925.ENSPKIP00000018280"/>
<dbReference type="InterPro" id="IPR014001">
    <property type="entry name" value="Helicase_ATP-bd"/>
</dbReference>
<keyword evidence="2" id="KW-0067">ATP-binding</keyword>
<dbReference type="Pfam" id="PF04408">
    <property type="entry name" value="WHD_HA2"/>
    <property type="match status" value="1"/>
</dbReference>
<dbReference type="Pfam" id="PF21010">
    <property type="entry name" value="HA2_C"/>
    <property type="match status" value="1"/>
</dbReference>
<dbReference type="GO" id="GO:0003723">
    <property type="term" value="F:RNA binding"/>
    <property type="evidence" value="ECO:0007669"/>
    <property type="project" value="TreeGrafter"/>
</dbReference>
<dbReference type="SMART" id="SM00847">
    <property type="entry name" value="HA2"/>
    <property type="match status" value="1"/>
</dbReference>
<dbReference type="AlphaFoldDB" id="A0A3B3RKC7"/>
<evidence type="ECO:0000313" key="4">
    <source>
        <dbReference type="Ensembl" id="ENSPKIP00000018280.1"/>
    </source>
</evidence>
<dbReference type="Gene3D" id="1.20.120.1080">
    <property type="match status" value="1"/>
</dbReference>
<evidence type="ECO:0000259" key="3">
    <source>
        <dbReference type="PROSITE" id="PS51192"/>
    </source>
</evidence>
<dbReference type="SUPFAM" id="SSF52540">
    <property type="entry name" value="P-loop containing nucleoside triphosphate hydrolases"/>
    <property type="match status" value="1"/>
</dbReference>